<dbReference type="InterPro" id="IPR036789">
    <property type="entry name" value="Ribosomal_uL6-like_a/b-dom_sf"/>
</dbReference>
<comment type="similarity">
    <text evidence="1">Belongs to the universal ribosomal protein uL6 family.</text>
</comment>
<dbReference type="OrthoDB" id="10252633at2759"/>
<dbReference type="PANTHER" id="PTHR11655">
    <property type="entry name" value="60S/50S RIBOSOMAL PROTEIN L6/L9"/>
    <property type="match status" value="1"/>
</dbReference>
<dbReference type="InterPro" id="IPR000702">
    <property type="entry name" value="Ribosomal_uL6-like"/>
</dbReference>
<dbReference type="AlphaFoldDB" id="A0A6A6H588"/>
<dbReference type="InterPro" id="IPR020040">
    <property type="entry name" value="Ribosomal_uL6_a/b-dom"/>
</dbReference>
<evidence type="ECO:0000313" key="5">
    <source>
        <dbReference type="EMBL" id="KAF2233172.1"/>
    </source>
</evidence>
<dbReference type="Gene3D" id="3.90.930.12">
    <property type="entry name" value="Ribosomal protein L6, alpha-beta domain"/>
    <property type="match status" value="2"/>
</dbReference>
<dbReference type="GO" id="GO:0022625">
    <property type="term" value="C:cytosolic large ribosomal subunit"/>
    <property type="evidence" value="ECO:0007669"/>
    <property type="project" value="TreeGrafter"/>
</dbReference>
<dbReference type="Pfam" id="PF00347">
    <property type="entry name" value="Ribosomal_L6"/>
    <property type="match status" value="2"/>
</dbReference>
<organism evidence="5 6">
    <name type="scientific">Viridothelium virens</name>
    <name type="common">Speckled blister lichen</name>
    <name type="synonym">Trypethelium virens</name>
    <dbReference type="NCBI Taxonomy" id="1048519"/>
    <lineage>
        <taxon>Eukaryota</taxon>
        <taxon>Fungi</taxon>
        <taxon>Dikarya</taxon>
        <taxon>Ascomycota</taxon>
        <taxon>Pezizomycotina</taxon>
        <taxon>Dothideomycetes</taxon>
        <taxon>Dothideomycetes incertae sedis</taxon>
        <taxon>Trypetheliales</taxon>
        <taxon>Trypetheliaceae</taxon>
        <taxon>Viridothelium</taxon>
    </lineage>
</organism>
<dbReference type="GO" id="GO:0019843">
    <property type="term" value="F:rRNA binding"/>
    <property type="evidence" value="ECO:0007669"/>
    <property type="project" value="InterPro"/>
</dbReference>
<gene>
    <name evidence="5" type="ORF">EV356DRAFT_449032</name>
</gene>
<evidence type="ECO:0000259" key="4">
    <source>
        <dbReference type="Pfam" id="PF00347"/>
    </source>
</evidence>
<dbReference type="EMBL" id="ML991809">
    <property type="protein sequence ID" value="KAF2233172.1"/>
    <property type="molecule type" value="Genomic_DNA"/>
</dbReference>
<evidence type="ECO:0000256" key="2">
    <source>
        <dbReference type="ARBA" id="ARBA00022980"/>
    </source>
</evidence>
<dbReference type="PIRSF" id="PIRSF002162">
    <property type="entry name" value="Ribosomal_L6"/>
    <property type="match status" value="1"/>
</dbReference>
<dbReference type="GO" id="GO:0003735">
    <property type="term" value="F:structural constituent of ribosome"/>
    <property type="evidence" value="ECO:0007669"/>
    <property type="project" value="InterPro"/>
</dbReference>
<evidence type="ECO:0000313" key="6">
    <source>
        <dbReference type="Proteomes" id="UP000800092"/>
    </source>
</evidence>
<dbReference type="FunFam" id="3.90.930.12:FF:000004">
    <property type="entry name" value="60S ribosomal protein L9"/>
    <property type="match status" value="1"/>
</dbReference>
<dbReference type="PANTHER" id="PTHR11655:SF16">
    <property type="entry name" value="60S RIBOSOMAL PROTEIN L9"/>
    <property type="match status" value="1"/>
</dbReference>
<dbReference type="PROSITE" id="PS00700">
    <property type="entry name" value="RIBOSOMAL_L6_2"/>
    <property type="match status" value="1"/>
</dbReference>
<reference evidence="5" key="1">
    <citation type="journal article" date="2020" name="Stud. Mycol.">
        <title>101 Dothideomycetes genomes: a test case for predicting lifestyles and emergence of pathogens.</title>
        <authorList>
            <person name="Haridas S."/>
            <person name="Albert R."/>
            <person name="Binder M."/>
            <person name="Bloem J."/>
            <person name="Labutti K."/>
            <person name="Salamov A."/>
            <person name="Andreopoulos B."/>
            <person name="Baker S."/>
            <person name="Barry K."/>
            <person name="Bills G."/>
            <person name="Bluhm B."/>
            <person name="Cannon C."/>
            <person name="Castanera R."/>
            <person name="Culley D."/>
            <person name="Daum C."/>
            <person name="Ezra D."/>
            <person name="Gonzalez J."/>
            <person name="Henrissat B."/>
            <person name="Kuo A."/>
            <person name="Liang C."/>
            <person name="Lipzen A."/>
            <person name="Lutzoni F."/>
            <person name="Magnuson J."/>
            <person name="Mondo S."/>
            <person name="Nolan M."/>
            <person name="Ohm R."/>
            <person name="Pangilinan J."/>
            <person name="Park H.-J."/>
            <person name="Ramirez L."/>
            <person name="Alfaro M."/>
            <person name="Sun H."/>
            <person name="Tritt A."/>
            <person name="Yoshinaga Y."/>
            <person name="Zwiers L.-H."/>
            <person name="Turgeon B."/>
            <person name="Goodwin S."/>
            <person name="Spatafora J."/>
            <person name="Crous P."/>
            <person name="Grigoriev I."/>
        </authorList>
    </citation>
    <scope>NUCLEOTIDE SEQUENCE</scope>
    <source>
        <strain evidence="5">Tuck. ex Michener</strain>
    </source>
</reference>
<accession>A0A6A6H588</accession>
<dbReference type="SUPFAM" id="SSF56053">
    <property type="entry name" value="Ribosomal protein L6"/>
    <property type="match status" value="2"/>
</dbReference>
<keyword evidence="3" id="KW-0687">Ribonucleoprotein</keyword>
<keyword evidence="2 5" id="KW-0689">Ribosomal protein</keyword>
<dbReference type="FunFam" id="3.90.930.12:FF:000003">
    <property type="entry name" value="60S ribosomal protein L9"/>
    <property type="match status" value="1"/>
</dbReference>
<evidence type="ECO:0000256" key="3">
    <source>
        <dbReference type="ARBA" id="ARBA00023274"/>
    </source>
</evidence>
<feature type="domain" description="Large ribosomal subunit protein uL6 alpha-beta" evidence="4">
    <location>
        <begin position="97"/>
        <end position="180"/>
    </location>
</feature>
<feature type="domain" description="Large ribosomal subunit protein uL6 alpha-beta" evidence="4">
    <location>
        <begin position="12"/>
        <end position="85"/>
    </location>
</feature>
<sequence>MKYIYSQESLEVPEGVKVSIKTRNVTVEGPRGKLTKNLGHLAVSFTNPKKNIINIELHHGARKNVATLRTVRTIINNLIIGVTKGFKYKMRYVYAHFPINVNLDKNNETGLWEVEIRNFIGEKIVRRVTMQPGVDVETSKAQKDELLLMGNSLEDVSQSAADIQQVCRVRNKDIRKFLDGLYVSERGHIQEDA</sequence>
<name>A0A6A6H588_VIRVR</name>
<dbReference type="InterPro" id="IPR002359">
    <property type="entry name" value="Ribosomal_uL6_CS2"/>
</dbReference>
<protein>
    <submittedName>
        <fullName evidence="5">Ribosomal protein L6</fullName>
    </submittedName>
</protein>
<evidence type="ECO:0000256" key="1">
    <source>
        <dbReference type="ARBA" id="ARBA00009356"/>
    </source>
</evidence>
<dbReference type="Proteomes" id="UP000800092">
    <property type="component" value="Unassembled WGS sequence"/>
</dbReference>
<keyword evidence="6" id="KW-1185">Reference proteome</keyword>
<dbReference type="GO" id="GO:0002181">
    <property type="term" value="P:cytoplasmic translation"/>
    <property type="evidence" value="ECO:0007669"/>
    <property type="project" value="TreeGrafter"/>
</dbReference>
<proteinExistence type="inferred from homology"/>